<keyword evidence="2" id="KW-1185">Reference proteome</keyword>
<reference evidence="1 2" key="1">
    <citation type="submission" date="2024-11" db="EMBL/GenBank/DDBJ databases">
        <title>A near-complete genome assembly of Cinchona calisaya.</title>
        <authorList>
            <person name="Lian D.C."/>
            <person name="Zhao X.W."/>
            <person name="Wei L."/>
        </authorList>
    </citation>
    <scope>NUCLEOTIDE SEQUENCE [LARGE SCALE GENOMIC DNA]</scope>
    <source>
        <tissue evidence="1">Nenye</tissue>
    </source>
</reference>
<evidence type="ECO:0000313" key="1">
    <source>
        <dbReference type="EMBL" id="KAL3527169.1"/>
    </source>
</evidence>
<dbReference type="AlphaFoldDB" id="A0ABD3A641"/>
<name>A0ABD3A641_9GENT</name>
<dbReference type="EMBL" id="JBJUIK010000005">
    <property type="protein sequence ID" value="KAL3527169.1"/>
    <property type="molecule type" value="Genomic_DNA"/>
</dbReference>
<gene>
    <name evidence="1" type="ORF">ACH5RR_011825</name>
</gene>
<comment type="caution">
    <text evidence="1">The sequence shown here is derived from an EMBL/GenBank/DDBJ whole genome shotgun (WGS) entry which is preliminary data.</text>
</comment>
<protein>
    <submittedName>
        <fullName evidence="1">Uncharacterized protein</fullName>
    </submittedName>
</protein>
<proteinExistence type="predicted"/>
<accession>A0ABD3A641</accession>
<sequence length="156" mass="17421">MRNYECLQGGSGAPHKPGLPRKAVTGIVALCGGILPLSLFPETSNSCSCLRFNTYCGIAPLKLLCESNKVINPIKFPSDFRIDPPDPLCDRIRMTMEDNDSSSPMFSSRGPLNSCRKDQWNCSVHVDRRNVLKIWFSALLKTCWSEDQDPLRGRDS</sequence>
<organism evidence="1 2">
    <name type="scientific">Cinchona calisaya</name>
    <dbReference type="NCBI Taxonomy" id="153742"/>
    <lineage>
        <taxon>Eukaryota</taxon>
        <taxon>Viridiplantae</taxon>
        <taxon>Streptophyta</taxon>
        <taxon>Embryophyta</taxon>
        <taxon>Tracheophyta</taxon>
        <taxon>Spermatophyta</taxon>
        <taxon>Magnoliopsida</taxon>
        <taxon>eudicotyledons</taxon>
        <taxon>Gunneridae</taxon>
        <taxon>Pentapetalae</taxon>
        <taxon>asterids</taxon>
        <taxon>lamiids</taxon>
        <taxon>Gentianales</taxon>
        <taxon>Rubiaceae</taxon>
        <taxon>Cinchonoideae</taxon>
        <taxon>Cinchoneae</taxon>
        <taxon>Cinchona</taxon>
    </lineage>
</organism>
<evidence type="ECO:0000313" key="2">
    <source>
        <dbReference type="Proteomes" id="UP001630127"/>
    </source>
</evidence>
<dbReference type="Proteomes" id="UP001630127">
    <property type="component" value="Unassembled WGS sequence"/>
</dbReference>